<sequence length="154" mass="17035">MDEDDSQDELINRSSSHSKGKRAALWPISGGSAEEISDTESMSSTRRPATSRPRIRTIGPTRAIARTQQSERVRANVNRHRITQARTSQIDRKVVTPRGRIANNLGIVKDKKSSSLPTVYRPVENTLSSMRADIGAASLSIYGDPFDLDPFVDQ</sequence>
<dbReference type="PANTHER" id="PTHR12618">
    <property type="entry name" value="PHD AND RING FINGER DOMAIN-CONTAINING PROTEIN 1"/>
    <property type="match status" value="1"/>
</dbReference>
<reference evidence="2 3" key="1">
    <citation type="submission" date="2021-06" db="EMBL/GenBank/DDBJ databases">
        <authorList>
            <person name="Palmer J.M."/>
        </authorList>
    </citation>
    <scope>NUCLEOTIDE SEQUENCE [LARGE SCALE GENOMIC DNA]</scope>
    <source>
        <strain evidence="2 3">GA_2019</strain>
        <tissue evidence="2">Muscle</tissue>
    </source>
</reference>
<organism evidence="2 3">
    <name type="scientific">Goodea atripinnis</name>
    <dbReference type="NCBI Taxonomy" id="208336"/>
    <lineage>
        <taxon>Eukaryota</taxon>
        <taxon>Metazoa</taxon>
        <taxon>Chordata</taxon>
        <taxon>Craniata</taxon>
        <taxon>Vertebrata</taxon>
        <taxon>Euteleostomi</taxon>
        <taxon>Actinopterygii</taxon>
        <taxon>Neopterygii</taxon>
        <taxon>Teleostei</taxon>
        <taxon>Neoteleostei</taxon>
        <taxon>Acanthomorphata</taxon>
        <taxon>Ovalentaria</taxon>
        <taxon>Atherinomorphae</taxon>
        <taxon>Cyprinodontiformes</taxon>
        <taxon>Goodeidae</taxon>
        <taxon>Goodea</taxon>
    </lineage>
</organism>
<accession>A0ABV0PZL5</accession>
<dbReference type="EMBL" id="JAHRIO010091858">
    <property type="protein sequence ID" value="MEQ2188975.1"/>
    <property type="molecule type" value="Genomic_DNA"/>
</dbReference>
<feature type="region of interest" description="Disordered" evidence="1">
    <location>
        <begin position="1"/>
        <end position="60"/>
    </location>
</feature>
<evidence type="ECO:0000256" key="1">
    <source>
        <dbReference type="SAM" id="MobiDB-lite"/>
    </source>
</evidence>
<protein>
    <submittedName>
        <fullName evidence="2">Uncharacterized protein</fullName>
    </submittedName>
</protein>
<proteinExistence type="predicted"/>
<feature type="compositionally biased region" description="Low complexity" evidence="1">
    <location>
        <begin position="43"/>
        <end position="58"/>
    </location>
</feature>
<dbReference type="Proteomes" id="UP001476798">
    <property type="component" value="Unassembled WGS sequence"/>
</dbReference>
<evidence type="ECO:0000313" key="3">
    <source>
        <dbReference type="Proteomes" id="UP001476798"/>
    </source>
</evidence>
<dbReference type="InterPro" id="IPR047157">
    <property type="entry name" value="PHRF1/Atg35"/>
</dbReference>
<gene>
    <name evidence="2" type="ORF">GOODEAATRI_020394</name>
</gene>
<evidence type="ECO:0000313" key="2">
    <source>
        <dbReference type="EMBL" id="MEQ2188975.1"/>
    </source>
</evidence>
<comment type="caution">
    <text evidence="2">The sequence shown here is derived from an EMBL/GenBank/DDBJ whole genome shotgun (WGS) entry which is preliminary data.</text>
</comment>
<keyword evidence="3" id="KW-1185">Reference proteome</keyword>
<name>A0ABV0PZL5_9TELE</name>
<dbReference type="PANTHER" id="PTHR12618:SF20">
    <property type="entry name" value="PHD AND RING FINGER DOMAIN-CONTAINING PROTEIN 1"/>
    <property type="match status" value="1"/>
</dbReference>